<dbReference type="RefSeq" id="WP_047328141.1">
    <property type="nucleotide sequence ID" value="NZ_LFOD01000006.1"/>
</dbReference>
<evidence type="ECO:0000313" key="3">
    <source>
        <dbReference type="Proteomes" id="UP000037594"/>
    </source>
</evidence>
<evidence type="ECO:0000256" key="1">
    <source>
        <dbReference type="SAM" id="Phobius"/>
    </source>
</evidence>
<organism evidence="2 3">
    <name type="scientific">Mycolicibacterium conceptionense</name>
    <dbReference type="NCBI Taxonomy" id="451644"/>
    <lineage>
        <taxon>Bacteria</taxon>
        <taxon>Bacillati</taxon>
        <taxon>Actinomycetota</taxon>
        <taxon>Actinomycetes</taxon>
        <taxon>Mycobacteriales</taxon>
        <taxon>Mycobacteriaceae</taxon>
        <taxon>Mycolicibacterium</taxon>
    </lineage>
</organism>
<dbReference type="EMBL" id="LFOD01000006">
    <property type="protein sequence ID" value="KMV18723.1"/>
    <property type="molecule type" value="Genomic_DNA"/>
</dbReference>
<comment type="caution">
    <text evidence="2">The sequence shown here is derived from an EMBL/GenBank/DDBJ whole genome shotgun (WGS) entry which is preliminary data.</text>
</comment>
<keyword evidence="1" id="KW-0812">Transmembrane</keyword>
<proteinExistence type="predicted"/>
<dbReference type="AlphaFoldDB" id="A0A0J8UAW3"/>
<accession>A0A0J8UAW3</accession>
<keyword evidence="1" id="KW-0472">Membrane</keyword>
<sequence length="165" mass="17754">MGLAFGIGILTMAFVMGYMLLAVSKGGDYFTSGARVHPSPDESILFIRESDLGGRLPSTAHCTATTDSGESVALAPLAEPRTVSVGKYRKKTYVSVAQLPTDKGPLTVNCTGVKFADLLLMTPGSGPPAWLFFVGYGTLLGIMIVAVILTNRRYYRRNPHLDPRQ</sequence>
<evidence type="ECO:0008006" key="4">
    <source>
        <dbReference type="Google" id="ProtNLM"/>
    </source>
</evidence>
<feature type="transmembrane region" description="Helical" evidence="1">
    <location>
        <begin position="129"/>
        <end position="149"/>
    </location>
</feature>
<evidence type="ECO:0000313" key="2">
    <source>
        <dbReference type="EMBL" id="KMV18723.1"/>
    </source>
</evidence>
<gene>
    <name evidence="2" type="ORF">ACT17_09945</name>
</gene>
<keyword evidence="1" id="KW-1133">Transmembrane helix</keyword>
<name>A0A0J8UAW3_9MYCO</name>
<dbReference type="Proteomes" id="UP000037594">
    <property type="component" value="Unassembled WGS sequence"/>
</dbReference>
<reference evidence="2 3" key="1">
    <citation type="submission" date="2015-06" db="EMBL/GenBank/DDBJ databases">
        <title>Genome sequence of Mycobacterium conceptionense strain MLE.</title>
        <authorList>
            <person name="Greninger A.L."/>
            <person name="Cunningham G."/>
            <person name="Chiu C.Y."/>
            <person name="Miller S."/>
        </authorList>
    </citation>
    <scope>NUCLEOTIDE SEQUENCE [LARGE SCALE GENOMIC DNA]</scope>
    <source>
        <strain evidence="2 3">MLE</strain>
    </source>
</reference>
<protein>
    <recommendedName>
        <fullName evidence="4">Transmembrane protein</fullName>
    </recommendedName>
</protein>
<dbReference type="OrthoDB" id="4639860at2"/>